<feature type="compositionally biased region" description="Low complexity" evidence="5">
    <location>
        <begin position="216"/>
        <end position="230"/>
    </location>
</feature>
<keyword evidence="3 4" id="KW-0539">Nucleus</keyword>
<comment type="similarity">
    <text evidence="2 4">Belongs to the nucleoporin interacting component (NIC) family.</text>
</comment>
<evidence type="ECO:0000313" key="7">
    <source>
        <dbReference type="Proteomes" id="UP001415857"/>
    </source>
</evidence>
<accession>A0AAP0WVR6</accession>
<keyword evidence="7" id="KW-1185">Reference proteome</keyword>
<dbReference type="Proteomes" id="UP001415857">
    <property type="component" value="Unassembled WGS sequence"/>
</dbReference>
<evidence type="ECO:0000256" key="3">
    <source>
        <dbReference type="ARBA" id="ARBA00023242"/>
    </source>
</evidence>
<reference evidence="6 7" key="1">
    <citation type="journal article" date="2024" name="Plant J.">
        <title>Genome sequences and population genomics reveal climatic adaptation and genomic divergence between two closely related sweetgum species.</title>
        <authorList>
            <person name="Xu W.Q."/>
            <person name="Ren C.Q."/>
            <person name="Zhang X.Y."/>
            <person name="Comes H.P."/>
            <person name="Liu X.H."/>
            <person name="Li Y.G."/>
            <person name="Kettle C.J."/>
            <person name="Jalonen R."/>
            <person name="Gaisberger H."/>
            <person name="Ma Y.Z."/>
            <person name="Qiu Y.X."/>
        </authorList>
    </citation>
    <scope>NUCLEOTIDE SEQUENCE [LARGE SCALE GENOMIC DNA]</scope>
    <source>
        <strain evidence="6">Hangzhou</strain>
    </source>
</reference>
<dbReference type="PANTHER" id="PTHR11225">
    <property type="entry name" value="NUCLEAR PORE COMPLEX PROTEIN NUP93 NUCLEOPORIN NUP93 DEAD EYE PROTEIN"/>
    <property type="match status" value="1"/>
</dbReference>
<keyword evidence="4" id="KW-0811">Translocation</keyword>
<keyword evidence="4" id="KW-0653">Protein transport</keyword>
<sequence length="917" mass="102367">MGPSHGRSSPRSDQRGMLKVHSDYKLIQYAAPRATQTVIYFTVLTLPFKLGLLRKTLSLSLTQTFLQLVKQWRTKQTWEAGPISSTRPRNFSNRLLLLLSFLLFRLLAREGINAEQLARDLKSFELKTTFEDVFPSEATSVEEYLQQVHEMAMVSAVQEAQKDNLKSFNDYMLKVLEDDWQKEKRDFLQSLSRISILPRTNTSDSSTGGTRPGQIVSMASSPQVSSGPSSMKLVPLANEPILEKKASVYAEVVRNFNNARERGLPFKPATAFKGAYESLGLDASGGKSVSMQKIWHLIQMLMGEDSAVQRSVSKRMALVIGARRHLEWGHEKYIIDTIQSHPAQAALGGVVGNLQRVRAFLRIRLRDYGVLDFDSGDARRQPPVDTTWQQIYFCLRTGYYDEARSVAQSSRVSHQFAPQNFILALVISFFLDSLQSGLLLEVWYQQETAAAASEECEKMLRMGDRAGRAAYDKKKLLLYAIISGSRRQIDHLLRDLPNLFNTIEDFLWFKLSAVRDLPGGATSVVLNEGLVPYSLDDLQVYLNKFEPSYYTKNGKDPLVYPYVLLLSIQLLPAVLYLSKETGDGGYGIDAAHIAIVLADHGVLSEGSGAGQKLGLMDAFAEASSIIRQYGSVYSRAGNLSIALEYYAQAAAAVGGGQLSWTGRGNVDQQRQRSLMLKQLLTELLLRDGGIYLLLGARGAGEEGEVIRFLTDMKTRQQFLLEAAHQCQEAGQYDKSIEIQKRVGAFSMALDTINKCLSEAICALARGRLDGESRTTGLIHSGNESLETYKYYPEVSLQEREHVLEQQTVLRQLEAILSIHKLARVGHYLDALREVAKLPFLPLDPRAPDITTDVFQNLSPHVQACVPDLLKVALSCLDNVTDSDGSLRALRTKIANFLANNLNSNWPRDLYEKVARSL</sequence>
<keyword evidence="4" id="KW-0509">mRNA transport</keyword>
<comment type="subcellular location">
    <subcellularLocation>
        <location evidence="1">Nucleus envelope</location>
    </subcellularLocation>
    <subcellularLocation>
        <location evidence="4">Nucleus</location>
        <location evidence="4">Nuclear pore complex</location>
    </subcellularLocation>
</comment>
<comment type="caution">
    <text evidence="6">The sequence shown here is derived from an EMBL/GenBank/DDBJ whole genome shotgun (WGS) entry which is preliminary data.</text>
</comment>
<keyword evidence="4" id="KW-0472">Membrane</keyword>
<evidence type="ECO:0000256" key="4">
    <source>
        <dbReference type="RuleBase" id="RU364035"/>
    </source>
</evidence>
<dbReference type="AlphaFoldDB" id="A0AAP0WVR6"/>
<feature type="region of interest" description="Disordered" evidence="5">
    <location>
        <begin position="199"/>
        <end position="230"/>
    </location>
</feature>
<dbReference type="GO" id="GO:0005643">
    <property type="term" value="C:nuclear pore"/>
    <property type="evidence" value="ECO:0007669"/>
    <property type="project" value="UniProtKB-SubCell"/>
</dbReference>
<dbReference type="InterPro" id="IPR007231">
    <property type="entry name" value="Nucleoporin_int_Nup93/Nic96"/>
</dbReference>
<dbReference type="EMBL" id="JBBPBK010000009">
    <property type="protein sequence ID" value="KAK9278198.1"/>
    <property type="molecule type" value="Genomic_DNA"/>
</dbReference>
<evidence type="ECO:0000256" key="5">
    <source>
        <dbReference type="SAM" id="MobiDB-lite"/>
    </source>
</evidence>
<organism evidence="6 7">
    <name type="scientific">Liquidambar formosana</name>
    <name type="common">Formosan gum</name>
    <dbReference type="NCBI Taxonomy" id="63359"/>
    <lineage>
        <taxon>Eukaryota</taxon>
        <taxon>Viridiplantae</taxon>
        <taxon>Streptophyta</taxon>
        <taxon>Embryophyta</taxon>
        <taxon>Tracheophyta</taxon>
        <taxon>Spermatophyta</taxon>
        <taxon>Magnoliopsida</taxon>
        <taxon>eudicotyledons</taxon>
        <taxon>Gunneridae</taxon>
        <taxon>Pentapetalae</taxon>
        <taxon>Saxifragales</taxon>
        <taxon>Altingiaceae</taxon>
        <taxon>Liquidambar</taxon>
    </lineage>
</organism>
<proteinExistence type="inferred from homology"/>
<keyword evidence="4" id="KW-0813">Transport</keyword>
<dbReference type="GO" id="GO:0016973">
    <property type="term" value="P:poly(A)+ mRNA export from nucleus"/>
    <property type="evidence" value="ECO:0007669"/>
    <property type="project" value="TreeGrafter"/>
</dbReference>
<evidence type="ECO:0000313" key="6">
    <source>
        <dbReference type="EMBL" id="KAK9278198.1"/>
    </source>
</evidence>
<dbReference type="Pfam" id="PF04097">
    <property type="entry name" value="Nic96"/>
    <property type="match status" value="1"/>
</dbReference>
<keyword evidence="4" id="KW-0906">Nuclear pore complex</keyword>
<gene>
    <name evidence="6" type="ORF">L1049_027759</name>
</gene>
<dbReference type="GO" id="GO:0006606">
    <property type="term" value="P:protein import into nucleus"/>
    <property type="evidence" value="ECO:0007669"/>
    <property type="project" value="TreeGrafter"/>
</dbReference>
<evidence type="ECO:0000256" key="1">
    <source>
        <dbReference type="ARBA" id="ARBA00004259"/>
    </source>
</evidence>
<feature type="compositionally biased region" description="Polar residues" evidence="5">
    <location>
        <begin position="199"/>
        <end position="209"/>
    </location>
</feature>
<dbReference type="GO" id="GO:0017056">
    <property type="term" value="F:structural constituent of nuclear pore"/>
    <property type="evidence" value="ECO:0007669"/>
    <property type="project" value="InterPro"/>
</dbReference>
<evidence type="ECO:0000256" key="2">
    <source>
        <dbReference type="ARBA" id="ARBA00010186"/>
    </source>
</evidence>
<dbReference type="PANTHER" id="PTHR11225:SF4">
    <property type="entry name" value="NUCLEAR PORE COMPLEX PROTEIN NUP93"/>
    <property type="match status" value="1"/>
</dbReference>
<protein>
    <recommendedName>
        <fullName evidence="4">Nuclear pore protein</fullName>
    </recommendedName>
</protein>
<name>A0AAP0WVR6_LIQFO</name>